<feature type="domain" description="Glycosyl transferase family 1" evidence="1">
    <location>
        <begin position="166"/>
        <end position="310"/>
    </location>
</feature>
<dbReference type="Pfam" id="PF00534">
    <property type="entry name" value="Glycos_transf_1"/>
    <property type="match status" value="1"/>
</dbReference>
<dbReference type="AlphaFoldDB" id="A0A979G923"/>
<gene>
    <name evidence="2" type="ordered locus">Cpin_5604</name>
</gene>
<name>A0A979G923_CHIPD</name>
<dbReference type="KEGG" id="cpi:Cpin_5604"/>
<dbReference type="OrthoDB" id="9801573at2"/>
<reference evidence="3" key="1">
    <citation type="submission" date="2009-08" db="EMBL/GenBank/DDBJ databases">
        <title>The complete genome of Chitinophaga pinensis DSM 2588.</title>
        <authorList>
            <consortium name="US DOE Joint Genome Institute (JGI-PGF)"/>
            <person name="Lucas S."/>
            <person name="Copeland A."/>
            <person name="Lapidus A."/>
            <person name="Glavina del Rio T."/>
            <person name="Dalin E."/>
            <person name="Tice H."/>
            <person name="Bruce D."/>
            <person name="Goodwin L."/>
            <person name="Pitluck S."/>
            <person name="Kyrpides N."/>
            <person name="Mavromatis K."/>
            <person name="Ivanova N."/>
            <person name="Mikhailova N."/>
            <person name="Sims D."/>
            <person name="Meinche L."/>
            <person name="Brettin T."/>
            <person name="Detter J.C."/>
            <person name="Han C."/>
            <person name="Larimer F."/>
            <person name="Land M."/>
            <person name="Hauser L."/>
            <person name="Markowitz V."/>
            <person name="Cheng J.-F."/>
            <person name="Hugenholtz P."/>
            <person name="Woyke T."/>
            <person name="Wu D."/>
            <person name="Spring S."/>
            <person name="Klenk H.-P."/>
            <person name="Eisen J.A."/>
        </authorList>
    </citation>
    <scope>NUCLEOTIDE SEQUENCE [LARGE SCALE GENOMIC DNA]</scope>
    <source>
        <strain evidence="3">ATCC 43595 / DSM 2588 / LMG 13176 / NBRC 15968 / NCIMB 11800 / UQM 2034</strain>
    </source>
</reference>
<organism evidence="2 3">
    <name type="scientific">Chitinophaga pinensis (strain ATCC 43595 / DSM 2588 / LMG 13176 / NBRC 15968 / NCIMB 11800 / UQM 2034)</name>
    <dbReference type="NCBI Taxonomy" id="485918"/>
    <lineage>
        <taxon>Bacteria</taxon>
        <taxon>Pseudomonadati</taxon>
        <taxon>Bacteroidota</taxon>
        <taxon>Chitinophagia</taxon>
        <taxon>Chitinophagales</taxon>
        <taxon>Chitinophagaceae</taxon>
        <taxon>Chitinophaga</taxon>
    </lineage>
</organism>
<dbReference type="InterPro" id="IPR001296">
    <property type="entry name" value="Glyco_trans_1"/>
</dbReference>
<accession>A0A979G923</accession>
<dbReference type="GO" id="GO:0016757">
    <property type="term" value="F:glycosyltransferase activity"/>
    <property type="evidence" value="ECO:0007669"/>
    <property type="project" value="InterPro"/>
</dbReference>
<reference evidence="2 3" key="2">
    <citation type="journal article" date="2010" name="Stand. Genomic Sci.">
        <title>Complete genome sequence of Chitinophaga pinensis type strain (UQM 2034).</title>
        <authorList>
            <person name="Glavina Del Rio T."/>
            <person name="Abt B."/>
            <person name="Spring S."/>
            <person name="Lapidus A."/>
            <person name="Nolan M."/>
            <person name="Tice H."/>
            <person name="Copeland A."/>
            <person name="Cheng J.F."/>
            <person name="Chen F."/>
            <person name="Bruce D."/>
            <person name="Goodwin L."/>
            <person name="Pitluck S."/>
            <person name="Ivanova N."/>
            <person name="Mavromatis K."/>
            <person name="Mikhailova N."/>
            <person name="Pati A."/>
            <person name="Chen A."/>
            <person name="Palaniappan K."/>
            <person name="Land M."/>
            <person name="Hauser L."/>
            <person name="Chang Y.J."/>
            <person name="Jeffries C.D."/>
            <person name="Chain P."/>
            <person name="Saunders E."/>
            <person name="Detter J.C."/>
            <person name="Brettin T."/>
            <person name="Rohde M."/>
            <person name="Goker M."/>
            <person name="Bristow J."/>
            <person name="Eisen J.A."/>
            <person name="Markowitz V."/>
            <person name="Hugenholtz P."/>
            <person name="Kyrpides N.C."/>
            <person name="Klenk H.P."/>
            <person name="Lucas S."/>
        </authorList>
    </citation>
    <scope>NUCLEOTIDE SEQUENCE [LARGE SCALE GENOMIC DNA]</scope>
    <source>
        <strain evidence="3">ATCC 43595 / DSM 2588 / LMG 13176 / NBRC 15968 / NCIMB 11800 / UQM 2034</strain>
    </source>
</reference>
<evidence type="ECO:0000313" key="2">
    <source>
        <dbReference type="EMBL" id="ACU63030.1"/>
    </source>
</evidence>
<keyword evidence="2" id="KW-0808">Transferase</keyword>
<dbReference type="Gene3D" id="3.40.50.2000">
    <property type="entry name" value="Glycogen Phosphorylase B"/>
    <property type="match status" value="2"/>
</dbReference>
<dbReference type="PANTHER" id="PTHR12526:SF595">
    <property type="entry name" value="BLL5217 PROTEIN"/>
    <property type="match status" value="1"/>
</dbReference>
<sequence>MKIAVLAPISWRTPPKQYGPWEQVASVLTEGLVHQGLDVTLFATGDSITNAKLSSVREHSLGDEPGDFKVWECLHISSLMERAGEFDLIHSHFDFLPLTWSRVIKTPMLTTIHGFSSPAILPVYQKYNGTTHYVSISNSDRDPSLTYIDTVYNGLNETLFSFTATPDDYLLSFGRIHPEKGTHLTIEIAREAGMRLIICGLIQDENYFREKIAPHIDNRQVIYKGNVGPEDRNNILGKAKALLHPVLFNEPFGLSIAEAMMCGTPVIAFDRGAMKELITDAKTGFLVKNTAEAVLAVKQADNILRNDCREHSLARFSQGKMVSHYIEVYKRILGTH</sequence>
<dbReference type="RefSeq" id="WP_012793197.1">
    <property type="nucleotide sequence ID" value="NC_013132.1"/>
</dbReference>
<evidence type="ECO:0000259" key="1">
    <source>
        <dbReference type="Pfam" id="PF00534"/>
    </source>
</evidence>
<evidence type="ECO:0000313" key="3">
    <source>
        <dbReference type="Proteomes" id="UP000002215"/>
    </source>
</evidence>
<dbReference type="SUPFAM" id="SSF53756">
    <property type="entry name" value="UDP-Glycosyltransferase/glycogen phosphorylase"/>
    <property type="match status" value="1"/>
</dbReference>
<protein>
    <submittedName>
        <fullName evidence="2">Glycosyl transferase group 1</fullName>
    </submittedName>
</protein>
<proteinExistence type="predicted"/>
<dbReference type="EMBL" id="CP001699">
    <property type="protein sequence ID" value="ACU63030.1"/>
    <property type="molecule type" value="Genomic_DNA"/>
</dbReference>
<dbReference type="CDD" id="cd03802">
    <property type="entry name" value="GT4_AviGT4-like"/>
    <property type="match status" value="1"/>
</dbReference>
<dbReference type="PANTHER" id="PTHR12526">
    <property type="entry name" value="GLYCOSYLTRANSFERASE"/>
    <property type="match status" value="1"/>
</dbReference>
<dbReference type="Proteomes" id="UP000002215">
    <property type="component" value="Chromosome"/>
</dbReference>